<dbReference type="EMBL" id="FLQY01000113">
    <property type="protein sequence ID" value="SBT06939.1"/>
    <property type="molecule type" value="Genomic_DNA"/>
</dbReference>
<proteinExistence type="predicted"/>
<accession>A0A1A8XP46</accession>
<sequence>MDWAQGAKRRAGIMRDHNKPVKVNIELEFNKKSEIYCRGTYPPEVRGKHPAPATRGIFGQ</sequence>
<evidence type="ECO:0000313" key="2">
    <source>
        <dbReference type="Proteomes" id="UP000199600"/>
    </source>
</evidence>
<keyword evidence="2" id="KW-1185">Reference proteome</keyword>
<protein>
    <submittedName>
        <fullName evidence="1">Uncharacterized protein</fullName>
    </submittedName>
</protein>
<reference evidence="1 2" key="1">
    <citation type="submission" date="2016-06" db="EMBL/GenBank/DDBJ databases">
        <authorList>
            <person name="Kjaerup R.B."/>
            <person name="Dalgaard T.S."/>
            <person name="Juul-Madsen H.R."/>
        </authorList>
    </citation>
    <scope>NUCLEOTIDE SEQUENCE [LARGE SCALE GENOMIC DNA]</scope>
    <source>
        <strain evidence="1">2</strain>
    </source>
</reference>
<dbReference type="Proteomes" id="UP000199600">
    <property type="component" value="Unassembled WGS sequence"/>
</dbReference>
<name>A0A1A8XP46_9RHOO</name>
<organism evidence="1 2">
    <name type="scientific">Candidatus Propionivibrio aalborgensis</name>
    <dbReference type="NCBI Taxonomy" id="1860101"/>
    <lineage>
        <taxon>Bacteria</taxon>
        <taxon>Pseudomonadati</taxon>
        <taxon>Pseudomonadota</taxon>
        <taxon>Betaproteobacteria</taxon>
        <taxon>Rhodocyclales</taxon>
        <taxon>Rhodocyclaceae</taxon>
        <taxon>Propionivibrio</taxon>
    </lineage>
</organism>
<dbReference type="AlphaFoldDB" id="A0A1A8XP46"/>
<evidence type="ECO:0000313" key="1">
    <source>
        <dbReference type="EMBL" id="SBT06939.1"/>
    </source>
</evidence>
<gene>
    <name evidence="1" type="ORF">PROAA_200003</name>
</gene>